<dbReference type="AlphaFoldDB" id="A0A8K0EL81"/>
<dbReference type="Proteomes" id="UP000838412">
    <property type="component" value="Chromosome 2"/>
</dbReference>
<evidence type="ECO:0000256" key="1">
    <source>
        <dbReference type="SAM" id="MobiDB-lite"/>
    </source>
</evidence>
<dbReference type="EMBL" id="OV696687">
    <property type="protein sequence ID" value="CAH1255413.1"/>
    <property type="molecule type" value="Genomic_DNA"/>
</dbReference>
<keyword evidence="3" id="KW-1185">Reference proteome</keyword>
<feature type="region of interest" description="Disordered" evidence="1">
    <location>
        <begin position="1"/>
        <end position="58"/>
    </location>
</feature>
<organism evidence="2 3">
    <name type="scientific">Branchiostoma lanceolatum</name>
    <name type="common">Common lancelet</name>
    <name type="synonym">Amphioxus lanceolatum</name>
    <dbReference type="NCBI Taxonomy" id="7740"/>
    <lineage>
        <taxon>Eukaryota</taxon>
        <taxon>Metazoa</taxon>
        <taxon>Chordata</taxon>
        <taxon>Cephalochordata</taxon>
        <taxon>Leptocardii</taxon>
        <taxon>Amphioxiformes</taxon>
        <taxon>Branchiostomatidae</taxon>
        <taxon>Branchiostoma</taxon>
    </lineage>
</organism>
<reference evidence="2" key="1">
    <citation type="submission" date="2022-01" db="EMBL/GenBank/DDBJ databases">
        <authorList>
            <person name="Braso-Vives M."/>
        </authorList>
    </citation>
    <scope>NUCLEOTIDE SEQUENCE</scope>
</reference>
<feature type="compositionally biased region" description="Basic and acidic residues" evidence="1">
    <location>
        <begin position="31"/>
        <end position="46"/>
    </location>
</feature>
<proteinExistence type="predicted"/>
<evidence type="ECO:0000313" key="2">
    <source>
        <dbReference type="EMBL" id="CAH1255413.1"/>
    </source>
</evidence>
<gene>
    <name evidence="2" type="primary">Hypp1528</name>
    <name evidence="2" type="ORF">BLAG_LOCUS14480</name>
</gene>
<feature type="compositionally biased region" description="Polar residues" evidence="1">
    <location>
        <begin position="11"/>
        <end position="27"/>
    </location>
</feature>
<protein>
    <submittedName>
        <fullName evidence="2">Hypp1528 protein</fullName>
    </submittedName>
</protein>
<name>A0A8K0EL81_BRALA</name>
<accession>A0A8K0EL81</accession>
<sequence>MVLHRADAQEAASQQHTPGSSQESTGQTEGGRPEISWRMDTEEEMRSISNSWHDLRKKTQRRVQWRIIIDSPMLQPGQMA</sequence>
<evidence type="ECO:0000313" key="3">
    <source>
        <dbReference type="Proteomes" id="UP000838412"/>
    </source>
</evidence>
<dbReference type="OrthoDB" id="412793at2759"/>